<dbReference type="PANTHER" id="PTHR23232">
    <property type="entry name" value="KRAB DOMAIN C2H2 ZINC FINGER"/>
    <property type="match status" value="1"/>
</dbReference>
<dbReference type="SMART" id="SM00349">
    <property type="entry name" value="KRAB"/>
    <property type="match status" value="1"/>
</dbReference>
<evidence type="ECO:0000313" key="2">
    <source>
        <dbReference type="EMBL" id="KAB1274620.1"/>
    </source>
</evidence>
<gene>
    <name evidence="2" type="ORF">Cadr_000012397</name>
</gene>
<accession>A0A5N4DUG6</accession>
<dbReference type="Proteomes" id="UP000299084">
    <property type="component" value="Unassembled WGS sequence"/>
</dbReference>
<feature type="domain" description="KRAB" evidence="1">
    <location>
        <begin position="22"/>
        <end position="94"/>
    </location>
</feature>
<dbReference type="GO" id="GO:0006355">
    <property type="term" value="P:regulation of DNA-templated transcription"/>
    <property type="evidence" value="ECO:0007669"/>
    <property type="project" value="InterPro"/>
</dbReference>
<proteinExistence type="predicted"/>
<dbReference type="InterPro" id="IPR001909">
    <property type="entry name" value="KRAB"/>
</dbReference>
<protein>
    <submittedName>
        <fullName evidence="2">Zinc finger protein 132</fullName>
    </submittedName>
</protein>
<dbReference type="InterPro" id="IPR036051">
    <property type="entry name" value="KRAB_dom_sf"/>
</dbReference>
<dbReference type="Gene3D" id="6.10.140.140">
    <property type="match status" value="1"/>
</dbReference>
<dbReference type="AlphaFoldDB" id="A0A5N4DUG6"/>
<organism evidence="2 3">
    <name type="scientific">Camelus dromedarius</name>
    <name type="common">Dromedary</name>
    <name type="synonym">Arabian camel</name>
    <dbReference type="NCBI Taxonomy" id="9838"/>
    <lineage>
        <taxon>Eukaryota</taxon>
        <taxon>Metazoa</taxon>
        <taxon>Chordata</taxon>
        <taxon>Craniata</taxon>
        <taxon>Vertebrata</taxon>
        <taxon>Euteleostomi</taxon>
        <taxon>Mammalia</taxon>
        <taxon>Eutheria</taxon>
        <taxon>Laurasiatheria</taxon>
        <taxon>Artiodactyla</taxon>
        <taxon>Tylopoda</taxon>
        <taxon>Camelidae</taxon>
        <taxon>Camelus</taxon>
    </lineage>
</organism>
<dbReference type="InterPro" id="IPR050169">
    <property type="entry name" value="Krueppel_C2H2_ZnF"/>
</dbReference>
<dbReference type="CDD" id="cd07765">
    <property type="entry name" value="KRAB_A-box"/>
    <property type="match status" value="1"/>
</dbReference>
<dbReference type="Pfam" id="PF01352">
    <property type="entry name" value="KRAB"/>
    <property type="match status" value="1"/>
</dbReference>
<name>A0A5N4DUG6_CAMDR</name>
<comment type="caution">
    <text evidence="2">The sequence shown here is derived from an EMBL/GenBank/DDBJ whole genome shotgun (WGS) entry which is preliminary data.</text>
</comment>
<dbReference type="SUPFAM" id="SSF109640">
    <property type="entry name" value="KRAB domain (Kruppel-associated box)"/>
    <property type="match status" value="1"/>
</dbReference>
<evidence type="ECO:0000259" key="1">
    <source>
        <dbReference type="PROSITE" id="PS50805"/>
    </source>
</evidence>
<dbReference type="EMBL" id="JWIN03000009">
    <property type="protein sequence ID" value="KAB1274620.1"/>
    <property type="molecule type" value="Genomic_DNA"/>
</dbReference>
<dbReference type="PROSITE" id="PS50805">
    <property type="entry name" value="KRAB"/>
    <property type="match status" value="1"/>
</dbReference>
<keyword evidence="3" id="KW-1185">Reference proteome</keyword>
<sequence length="94" mass="10740">MDPAQHTSWPPGLAVSSLQNLVTFEDVAVRFCKEEWGLLDAAQRHLYHSVMLENLELVTSLGNEPPPRWWKALRDVQFGPGKMHVPHGHRKLCM</sequence>
<evidence type="ECO:0000313" key="3">
    <source>
        <dbReference type="Proteomes" id="UP000299084"/>
    </source>
</evidence>
<dbReference type="PANTHER" id="PTHR23232:SF133">
    <property type="entry name" value="RIKEN CDNA 1700020N01 GENE"/>
    <property type="match status" value="1"/>
</dbReference>
<reference evidence="2 3" key="1">
    <citation type="journal article" date="2019" name="Mol. Ecol. Resour.">
        <title>Improving Illumina assemblies with Hi-C and long reads: an example with the North African dromedary.</title>
        <authorList>
            <person name="Elbers J.P."/>
            <person name="Rogers M.F."/>
            <person name="Perelman P.L."/>
            <person name="Proskuryakova A.A."/>
            <person name="Serdyukova N.A."/>
            <person name="Johnson W.E."/>
            <person name="Horin P."/>
            <person name="Corander J."/>
            <person name="Murphy D."/>
            <person name="Burger P.A."/>
        </authorList>
    </citation>
    <scope>NUCLEOTIDE SEQUENCE [LARGE SCALE GENOMIC DNA]</scope>
    <source>
        <strain evidence="2">Drom800</strain>
        <tissue evidence="2">Blood</tissue>
    </source>
</reference>